<dbReference type="Proteomes" id="UP000886042">
    <property type="component" value="Unassembled WGS sequence"/>
</dbReference>
<evidence type="ECO:0000256" key="2">
    <source>
        <dbReference type="ARBA" id="ARBA00022840"/>
    </source>
</evidence>
<dbReference type="InterPro" id="IPR051309">
    <property type="entry name" value="ABCF_ATPase"/>
</dbReference>
<keyword evidence="1" id="KW-0547">Nucleotide-binding</keyword>
<dbReference type="InterPro" id="IPR027417">
    <property type="entry name" value="P-loop_NTPase"/>
</dbReference>
<dbReference type="PROSITE" id="PS50893">
    <property type="entry name" value="ABC_TRANSPORTER_2"/>
    <property type="match status" value="2"/>
</dbReference>
<dbReference type="PROSITE" id="PS00211">
    <property type="entry name" value="ABC_TRANSPORTER_1"/>
    <property type="match status" value="2"/>
</dbReference>
<evidence type="ECO:0000259" key="7">
    <source>
        <dbReference type="PROSITE" id="PS50893"/>
    </source>
</evidence>
<evidence type="ECO:0000256" key="6">
    <source>
        <dbReference type="SAM" id="MobiDB-lite"/>
    </source>
</evidence>
<dbReference type="GO" id="GO:0003677">
    <property type="term" value="F:DNA binding"/>
    <property type="evidence" value="ECO:0007669"/>
    <property type="project" value="InterPro"/>
</dbReference>
<dbReference type="GO" id="GO:0005524">
    <property type="term" value="F:ATP binding"/>
    <property type="evidence" value="ECO:0007669"/>
    <property type="project" value="UniProtKB-KW"/>
</dbReference>
<feature type="domain" description="ABC transporter" evidence="7">
    <location>
        <begin position="6"/>
        <end position="216"/>
    </location>
</feature>
<keyword evidence="2 8" id="KW-0067">ATP-binding</keyword>
<feature type="domain" description="ABC transporter" evidence="7">
    <location>
        <begin position="283"/>
        <end position="502"/>
    </location>
</feature>
<dbReference type="FunFam" id="3.40.50.300:FF:000309">
    <property type="entry name" value="ABC transporter ATP-binding protein"/>
    <property type="match status" value="1"/>
</dbReference>
<evidence type="ECO:0000256" key="3">
    <source>
        <dbReference type="ARBA" id="ARBA00049360"/>
    </source>
</evidence>
<evidence type="ECO:0000256" key="5">
    <source>
        <dbReference type="SAM" id="Coils"/>
    </source>
</evidence>
<feature type="coiled-coil region" evidence="5">
    <location>
        <begin position="575"/>
        <end position="605"/>
    </location>
</feature>
<dbReference type="SUPFAM" id="SSF52540">
    <property type="entry name" value="P-loop containing nucleoside triphosphate hydrolases"/>
    <property type="match status" value="2"/>
</dbReference>
<dbReference type="Gene3D" id="1.10.287.380">
    <property type="entry name" value="Valyl-tRNA synthetase, C-terminal domain"/>
    <property type="match status" value="1"/>
</dbReference>
<dbReference type="Pfam" id="PF00005">
    <property type="entry name" value="ABC_tran"/>
    <property type="match status" value="2"/>
</dbReference>
<protein>
    <submittedName>
        <fullName evidence="8">ATP-binding cassette domain-containing protein</fullName>
    </submittedName>
</protein>
<dbReference type="SMART" id="SM00382">
    <property type="entry name" value="AAA"/>
    <property type="match status" value="2"/>
</dbReference>
<evidence type="ECO:0000256" key="4">
    <source>
        <dbReference type="ARBA" id="ARBA00061478"/>
    </source>
</evidence>
<dbReference type="Gene3D" id="3.40.50.300">
    <property type="entry name" value="P-loop containing nucleotide triphosphate hydrolases"/>
    <property type="match status" value="2"/>
</dbReference>
<evidence type="ECO:0000313" key="8">
    <source>
        <dbReference type="EMBL" id="HFB54479.1"/>
    </source>
</evidence>
<dbReference type="AlphaFoldDB" id="A0A7C3C127"/>
<evidence type="ECO:0000256" key="1">
    <source>
        <dbReference type="ARBA" id="ARBA00022741"/>
    </source>
</evidence>
<dbReference type="InterPro" id="IPR037118">
    <property type="entry name" value="Val-tRNA_synth_C_sf"/>
</dbReference>
<comment type="caution">
    <text evidence="8">The sequence shown here is derived from an EMBL/GenBank/DDBJ whole genome shotgun (WGS) entry which is preliminary data.</text>
</comment>
<dbReference type="CDD" id="cd03221">
    <property type="entry name" value="ABCF_EF-3"/>
    <property type="match status" value="2"/>
</dbReference>
<dbReference type="Pfam" id="PF16326">
    <property type="entry name" value="ABC_tran_CTD"/>
    <property type="match status" value="1"/>
</dbReference>
<feature type="compositionally biased region" description="Polar residues" evidence="6">
    <location>
        <begin position="510"/>
        <end position="526"/>
    </location>
</feature>
<dbReference type="InterPro" id="IPR003593">
    <property type="entry name" value="AAA+_ATPase"/>
</dbReference>
<gene>
    <name evidence="8" type="ORF">ENJ46_01025</name>
</gene>
<dbReference type="GO" id="GO:0016887">
    <property type="term" value="F:ATP hydrolysis activity"/>
    <property type="evidence" value="ECO:0007669"/>
    <property type="project" value="InterPro"/>
</dbReference>
<proteinExistence type="inferred from homology"/>
<reference evidence="8" key="1">
    <citation type="journal article" date="2020" name="mSystems">
        <title>Genome- and Community-Level Interaction Insights into Carbon Utilization and Element Cycling Functions of Hydrothermarchaeota in Hydrothermal Sediment.</title>
        <authorList>
            <person name="Zhou Z."/>
            <person name="Liu Y."/>
            <person name="Xu W."/>
            <person name="Pan J."/>
            <person name="Luo Z.H."/>
            <person name="Li M."/>
        </authorList>
    </citation>
    <scope>NUCLEOTIDE SEQUENCE [LARGE SCALE GENOMIC DNA]</scope>
    <source>
        <strain evidence="8">HyVt-489</strain>
    </source>
</reference>
<dbReference type="InterPro" id="IPR032524">
    <property type="entry name" value="ABC_tran_C"/>
</dbReference>
<name>A0A7C3C127_9PROT</name>
<feature type="region of interest" description="Disordered" evidence="6">
    <location>
        <begin position="495"/>
        <end position="536"/>
    </location>
</feature>
<comment type="similarity">
    <text evidence="4">Belongs to the ABC transporter superfamily. ABCF family. Uup subfamily.</text>
</comment>
<organism evidence="8">
    <name type="scientific">Hellea balneolensis</name>
    <dbReference type="NCBI Taxonomy" id="287478"/>
    <lineage>
        <taxon>Bacteria</taxon>
        <taxon>Pseudomonadati</taxon>
        <taxon>Pseudomonadota</taxon>
        <taxon>Alphaproteobacteria</taxon>
        <taxon>Maricaulales</taxon>
        <taxon>Robiginitomaculaceae</taxon>
        <taxon>Hellea</taxon>
    </lineage>
</organism>
<keyword evidence="5" id="KW-0175">Coiled coil</keyword>
<comment type="catalytic activity">
    <reaction evidence="3">
        <text>ATP + H2O = ADP + phosphate + H(+)</text>
        <dbReference type="Rhea" id="RHEA:13065"/>
        <dbReference type="ChEBI" id="CHEBI:15377"/>
        <dbReference type="ChEBI" id="CHEBI:15378"/>
        <dbReference type="ChEBI" id="CHEBI:30616"/>
        <dbReference type="ChEBI" id="CHEBI:43474"/>
        <dbReference type="ChEBI" id="CHEBI:456216"/>
    </reaction>
</comment>
<dbReference type="PANTHER" id="PTHR42855:SF1">
    <property type="entry name" value="ABC TRANSPORTER DOMAIN-CONTAINING PROTEIN"/>
    <property type="match status" value="1"/>
</dbReference>
<dbReference type="InterPro" id="IPR017871">
    <property type="entry name" value="ABC_transporter-like_CS"/>
</dbReference>
<dbReference type="EMBL" id="DRMN01000071">
    <property type="protein sequence ID" value="HFB54479.1"/>
    <property type="molecule type" value="Genomic_DNA"/>
</dbReference>
<dbReference type="InterPro" id="IPR003439">
    <property type="entry name" value="ABC_transporter-like_ATP-bd"/>
</dbReference>
<accession>A0A7C3C127</accession>
<dbReference type="PANTHER" id="PTHR42855">
    <property type="entry name" value="ABC TRANSPORTER ATP-BINDING SUBUNIT"/>
    <property type="match status" value="1"/>
</dbReference>
<sequence>MAPPLLTLKNIALSFGSTPLLERADMSISQGDRLCLVGRNGSGKSTLLKIAAGQIEPDGGERFVKPGTTIRYLEQDPDLSGYDSIRSYIESGLEGVDTGATIPAFLDALGLDGSASPAHLSGGEARRAALARVLVSTPDILMLDEPTNHLDLPIILWLENHLQFYSGALVLISHDRQFLSALTQSTLWVDRGETRLVGQGFARFEDWRDTFLENEELERHKLARKIVREQHWVVHGVSGRRKRNVRRLKELGSLRSQKADEKSVVGKAKISVTEGGRAGKKVVELIDISKSFGDKTVIDHFSARILRGDRVGIVGPNGSGKTTLLKIIMGQLTPDTGTADLGVNLQPLILDQNRSGLDPDTTLKDALTGGGGDSVMVGDVQKHVIGYMKDFLFLPEQQRTPIHRLSGGERARLELARGLCLPSNLLILDEPTNDLDLETLDLLQELIAEYTGTVILVSHDRDFLDRTVRSTIAFEGNGKWLQYAGGYNDMMRQRKKQAKAEKALLSAQQNTQQASKTPAPKTGNTPKSSSESRSKMSYKHTYRLNVLPGLIEDTETLITQLTEKMSTPDFYTQDREGFERTAQELDTHKAELERLENEWLELEAMREHLES</sequence>